<keyword evidence="8" id="KW-1185">Reference proteome</keyword>
<evidence type="ECO:0000256" key="4">
    <source>
        <dbReference type="ARBA" id="ARBA00043195"/>
    </source>
</evidence>
<comment type="function">
    <text evidence="5">Catalyzes the cleavage of glutathione into 5-oxo-L-proline and a Cys-Gly dipeptide. Acts specifically on glutathione, but not on other gamma-glutamyl peptides.</text>
</comment>
<protein>
    <recommendedName>
        <fullName evidence="2">glutathione-specific gamma-glutamylcyclotransferase</fullName>
        <ecNumber evidence="2">4.3.2.7</ecNumber>
    </recommendedName>
    <alternativeName>
        <fullName evidence="4">Cation transport regulator-like protein 2</fullName>
    </alternativeName>
</protein>
<dbReference type="InterPro" id="IPR006840">
    <property type="entry name" value="ChaC"/>
</dbReference>
<comment type="catalytic activity">
    <reaction evidence="6">
        <text>glutathione = L-cysteinylglycine + 5-oxo-L-proline</text>
        <dbReference type="Rhea" id="RHEA:47724"/>
        <dbReference type="ChEBI" id="CHEBI:57925"/>
        <dbReference type="ChEBI" id="CHEBI:58402"/>
        <dbReference type="ChEBI" id="CHEBI:61694"/>
        <dbReference type="EC" id="4.3.2.7"/>
    </reaction>
</comment>
<dbReference type="AlphaFoldDB" id="A0ABD0YN81"/>
<dbReference type="InterPro" id="IPR013024">
    <property type="entry name" value="GGCT-like"/>
</dbReference>
<evidence type="ECO:0000256" key="2">
    <source>
        <dbReference type="ARBA" id="ARBA00012344"/>
    </source>
</evidence>
<dbReference type="PANTHER" id="PTHR12192">
    <property type="entry name" value="CATION TRANSPORT PROTEIN CHAC-RELATED"/>
    <property type="match status" value="1"/>
</dbReference>
<gene>
    <name evidence="7" type="ORF">AAG570_010577</name>
</gene>
<keyword evidence="3" id="KW-0456">Lyase</keyword>
<proteinExistence type="inferred from homology"/>
<comment type="similarity">
    <text evidence="1">Belongs to the gamma-glutamylcyclotransferase family. ChaC subfamily.</text>
</comment>
<reference evidence="7 8" key="1">
    <citation type="submission" date="2024-07" db="EMBL/GenBank/DDBJ databases">
        <title>Chromosome-level genome assembly of the water stick insect Ranatra chinensis (Heteroptera: Nepidae).</title>
        <authorList>
            <person name="Liu X."/>
        </authorList>
    </citation>
    <scope>NUCLEOTIDE SEQUENCE [LARGE SCALE GENOMIC DNA]</scope>
    <source>
        <strain evidence="7">Cailab_2021Rc</strain>
        <tissue evidence="7">Muscle</tissue>
    </source>
</reference>
<evidence type="ECO:0000313" key="8">
    <source>
        <dbReference type="Proteomes" id="UP001558652"/>
    </source>
</evidence>
<organism evidence="7 8">
    <name type="scientific">Ranatra chinensis</name>
    <dbReference type="NCBI Taxonomy" id="642074"/>
    <lineage>
        <taxon>Eukaryota</taxon>
        <taxon>Metazoa</taxon>
        <taxon>Ecdysozoa</taxon>
        <taxon>Arthropoda</taxon>
        <taxon>Hexapoda</taxon>
        <taxon>Insecta</taxon>
        <taxon>Pterygota</taxon>
        <taxon>Neoptera</taxon>
        <taxon>Paraneoptera</taxon>
        <taxon>Hemiptera</taxon>
        <taxon>Heteroptera</taxon>
        <taxon>Panheteroptera</taxon>
        <taxon>Nepomorpha</taxon>
        <taxon>Nepidae</taxon>
        <taxon>Ranatrinae</taxon>
        <taxon>Ranatra</taxon>
    </lineage>
</organism>
<dbReference type="Proteomes" id="UP001558652">
    <property type="component" value="Unassembled WGS sequence"/>
</dbReference>
<dbReference type="EC" id="4.3.2.7" evidence="2"/>
<dbReference type="InterPro" id="IPR036568">
    <property type="entry name" value="GGCT-like_sf"/>
</dbReference>
<dbReference type="PANTHER" id="PTHR12192:SF2">
    <property type="entry name" value="GLUTATHIONE-SPECIFIC GAMMA-GLUTAMYLCYCLOTRANSFERASE 2"/>
    <property type="match status" value="1"/>
</dbReference>
<evidence type="ECO:0000256" key="5">
    <source>
        <dbReference type="ARBA" id="ARBA00045227"/>
    </source>
</evidence>
<name>A0ABD0YN81_9HEMI</name>
<dbReference type="Gene3D" id="3.10.490.10">
    <property type="entry name" value="Gamma-glutamyl cyclotransferase-like"/>
    <property type="match status" value="1"/>
</dbReference>
<evidence type="ECO:0000256" key="6">
    <source>
        <dbReference type="ARBA" id="ARBA00048073"/>
    </source>
</evidence>
<evidence type="ECO:0000256" key="3">
    <source>
        <dbReference type="ARBA" id="ARBA00023239"/>
    </source>
</evidence>
<dbReference type="GO" id="GO:0061928">
    <property type="term" value="F:glutathione specific gamma-glutamylcyclotransferase activity"/>
    <property type="evidence" value="ECO:0007669"/>
    <property type="project" value="UniProtKB-EC"/>
</dbReference>
<comment type="caution">
    <text evidence="7">The sequence shown here is derived from an EMBL/GenBank/DDBJ whole genome shotgun (WGS) entry which is preliminary data.</text>
</comment>
<dbReference type="SUPFAM" id="SSF110857">
    <property type="entry name" value="Gamma-glutamyl cyclotransferase-like"/>
    <property type="match status" value="1"/>
</dbReference>
<evidence type="ECO:0000256" key="1">
    <source>
        <dbReference type="ARBA" id="ARBA00009662"/>
    </source>
</evidence>
<sequence length="192" mass="21903">MWLFGYGSLIWKADFPYKQKVAGYIKGYIRRFYQASTDHRGVPGKPGRVVTLLPSDDREARVWGMAYEIAEGDVESVLDHLDYREKCGYEKTYTTFYPSPREQSVKQPFQLFFYLGGIDNDWYLGEADVTTIANQIACSVGPSGTNVDYLMRLASSMRSIAPEERDSHLFEIESAVLDLLKQRDGQIINNDS</sequence>
<dbReference type="Pfam" id="PF04752">
    <property type="entry name" value="ChaC"/>
    <property type="match status" value="1"/>
</dbReference>
<accession>A0ABD0YN81</accession>
<dbReference type="CDD" id="cd06661">
    <property type="entry name" value="GGCT_like"/>
    <property type="match status" value="1"/>
</dbReference>
<evidence type="ECO:0000313" key="7">
    <source>
        <dbReference type="EMBL" id="KAL1132625.1"/>
    </source>
</evidence>
<dbReference type="EMBL" id="JBFDAA010000005">
    <property type="protein sequence ID" value="KAL1132625.1"/>
    <property type="molecule type" value="Genomic_DNA"/>
</dbReference>